<dbReference type="PRINTS" id="PR01576">
    <property type="entry name" value="PDEFORMYLASE"/>
</dbReference>
<dbReference type="Gene3D" id="3.90.45.10">
    <property type="entry name" value="Peptide deformylase"/>
    <property type="match status" value="1"/>
</dbReference>
<comment type="catalytic activity">
    <reaction evidence="2">
        <text>N-terminal N-formyl-L-methionyl-[peptide] + H2O = N-terminal L-methionyl-[peptide] + formate</text>
        <dbReference type="Rhea" id="RHEA:24420"/>
        <dbReference type="Rhea" id="RHEA-COMP:10639"/>
        <dbReference type="Rhea" id="RHEA-COMP:10640"/>
        <dbReference type="ChEBI" id="CHEBI:15377"/>
        <dbReference type="ChEBI" id="CHEBI:15740"/>
        <dbReference type="ChEBI" id="CHEBI:49298"/>
        <dbReference type="ChEBI" id="CHEBI:64731"/>
        <dbReference type="EC" id="3.5.1.88"/>
    </reaction>
</comment>
<comment type="similarity">
    <text evidence="1 2">Belongs to the polypeptide deformylase family.</text>
</comment>
<dbReference type="RefSeq" id="WP_181340029.1">
    <property type="nucleotide sequence ID" value="NZ_JAAKDE010000016.1"/>
</dbReference>
<gene>
    <name evidence="2 3" type="primary">def</name>
    <name evidence="3" type="ORF">G5B42_08405</name>
</gene>
<feature type="binding site" evidence="2">
    <location>
        <position position="87"/>
    </location>
    <ligand>
        <name>Fe cation</name>
        <dbReference type="ChEBI" id="CHEBI:24875"/>
    </ligand>
</feature>
<dbReference type="HAMAP" id="MF_00163">
    <property type="entry name" value="Pep_deformylase"/>
    <property type="match status" value="1"/>
</dbReference>
<dbReference type="EMBL" id="JAAKDE010000016">
    <property type="protein sequence ID" value="MBA2133559.1"/>
    <property type="molecule type" value="Genomic_DNA"/>
</dbReference>
<reference evidence="3" key="1">
    <citation type="submission" date="2020-06" db="EMBL/GenBank/DDBJ databases">
        <title>Novel chitinolytic bacterium.</title>
        <authorList>
            <person name="Ungkulpasvich U."/>
            <person name="Kosugi A."/>
            <person name="Uke A."/>
        </authorList>
    </citation>
    <scope>NUCLEOTIDE SEQUENCE</scope>
    <source>
        <strain evidence="3">UUS1-1</strain>
    </source>
</reference>
<dbReference type="Proteomes" id="UP000657177">
    <property type="component" value="Unassembled WGS sequence"/>
</dbReference>
<comment type="cofactor">
    <cofactor evidence="2">
        <name>Fe(2+)</name>
        <dbReference type="ChEBI" id="CHEBI:29033"/>
    </cofactor>
    <text evidence="2">Binds 1 Fe(2+) ion.</text>
</comment>
<dbReference type="NCBIfam" id="NF001159">
    <property type="entry name" value="PRK00150.1-3"/>
    <property type="match status" value="1"/>
</dbReference>
<evidence type="ECO:0000313" key="3">
    <source>
        <dbReference type="EMBL" id="MBA2133559.1"/>
    </source>
</evidence>
<proteinExistence type="inferred from homology"/>
<keyword evidence="4" id="KW-1185">Reference proteome</keyword>
<evidence type="ECO:0000256" key="2">
    <source>
        <dbReference type="HAMAP-Rule" id="MF_00163"/>
    </source>
</evidence>
<dbReference type="SUPFAM" id="SSF56420">
    <property type="entry name" value="Peptide deformylase"/>
    <property type="match status" value="1"/>
</dbReference>
<organism evidence="3 4">
    <name type="scientific">Capillibacterium thermochitinicola</name>
    <dbReference type="NCBI Taxonomy" id="2699427"/>
    <lineage>
        <taxon>Bacteria</taxon>
        <taxon>Bacillati</taxon>
        <taxon>Bacillota</taxon>
        <taxon>Capillibacterium</taxon>
    </lineage>
</organism>
<evidence type="ECO:0000313" key="4">
    <source>
        <dbReference type="Proteomes" id="UP000657177"/>
    </source>
</evidence>
<dbReference type="PANTHER" id="PTHR10458:SF22">
    <property type="entry name" value="PEPTIDE DEFORMYLASE"/>
    <property type="match status" value="1"/>
</dbReference>
<keyword evidence="2" id="KW-0408">Iron</keyword>
<dbReference type="CDD" id="cd00487">
    <property type="entry name" value="Pep_deformylase"/>
    <property type="match status" value="1"/>
</dbReference>
<feature type="binding site" evidence="2">
    <location>
        <position position="129"/>
    </location>
    <ligand>
        <name>Fe cation</name>
        <dbReference type="ChEBI" id="CHEBI:24875"/>
    </ligand>
</feature>
<evidence type="ECO:0000256" key="1">
    <source>
        <dbReference type="ARBA" id="ARBA00010759"/>
    </source>
</evidence>
<dbReference type="AlphaFoldDB" id="A0A8J6I311"/>
<keyword evidence="2 3" id="KW-0378">Hydrolase</keyword>
<accession>A0A8J6I311</accession>
<comment type="caution">
    <text evidence="3">The sequence shown here is derived from an EMBL/GenBank/DDBJ whole genome shotgun (WGS) entry which is preliminary data.</text>
</comment>
<dbReference type="GO" id="GO:0006412">
    <property type="term" value="P:translation"/>
    <property type="evidence" value="ECO:0007669"/>
    <property type="project" value="UniProtKB-UniRule"/>
</dbReference>
<sequence length="152" mass="16362">MVLPILTEPNPLLRQKAKPVKKITKRIKKLTQNMLETMYAADGVGLAGPQVGVSERIIVIDVGDGPIVLVNPEIVSATGEERDVEGCLSIPGRNGYVTRAAKVKVAGVDLEGRRVELVGEGLLARAFQHEIDHLDGILFIDYLSPEAEGAGR</sequence>
<feature type="binding site" evidence="2">
    <location>
        <position position="133"/>
    </location>
    <ligand>
        <name>Fe cation</name>
        <dbReference type="ChEBI" id="CHEBI:24875"/>
    </ligand>
</feature>
<keyword evidence="2" id="KW-0648">Protein biosynthesis</keyword>
<dbReference type="InterPro" id="IPR023635">
    <property type="entry name" value="Peptide_deformylase"/>
</dbReference>
<dbReference type="GO" id="GO:0046872">
    <property type="term" value="F:metal ion binding"/>
    <property type="evidence" value="ECO:0007669"/>
    <property type="project" value="UniProtKB-KW"/>
</dbReference>
<dbReference type="PANTHER" id="PTHR10458">
    <property type="entry name" value="PEPTIDE DEFORMYLASE"/>
    <property type="match status" value="1"/>
</dbReference>
<dbReference type="InterPro" id="IPR036821">
    <property type="entry name" value="Peptide_deformylase_sf"/>
</dbReference>
<dbReference type="PIRSF" id="PIRSF004749">
    <property type="entry name" value="Pep_def"/>
    <property type="match status" value="1"/>
</dbReference>
<dbReference type="Pfam" id="PF01327">
    <property type="entry name" value="Pep_deformylase"/>
    <property type="match status" value="1"/>
</dbReference>
<keyword evidence="2" id="KW-0479">Metal-binding</keyword>
<dbReference type="NCBIfam" id="TIGR00079">
    <property type="entry name" value="pept_deformyl"/>
    <property type="match status" value="1"/>
</dbReference>
<name>A0A8J6I311_9FIRM</name>
<feature type="active site" evidence="2">
    <location>
        <position position="130"/>
    </location>
</feature>
<protein>
    <recommendedName>
        <fullName evidence="2">Peptide deformylase</fullName>
        <shortName evidence="2">PDF</shortName>
        <ecNumber evidence="2">3.5.1.88</ecNumber>
    </recommendedName>
    <alternativeName>
        <fullName evidence="2">Polypeptide deformylase</fullName>
    </alternativeName>
</protein>
<comment type="function">
    <text evidence="2">Removes the formyl group from the N-terminal Met of newly synthesized proteins. Requires at least a dipeptide for an efficient rate of reaction. N-terminal L-methionine is a prerequisite for activity but the enzyme has broad specificity at other positions.</text>
</comment>
<dbReference type="GO" id="GO:0042586">
    <property type="term" value="F:peptide deformylase activity"/>
    <property type="evidence" value="ECO:0007669"/>
    <property type="project" value="UniProtKB-UniRule"/>
</dbReference>
<dbReference type="EC" id="3.5.1.88" evidence="2"/>